<dbReference type="Proteomes" id="UP000230002">
    <property type="component" value="Unassembled WGS sequence"/>
</dbReference>
<dbReference type="OrthoDB" id="2921613at2759"/>
<feature type="compositionally biased region" description="Basic residues" evidence="1">
    <location>
        <begin position="19"/>
        <end position="31"/>
    </location>
</feature>
<feature type="region of interest" description="Disordered" evidence="1">
    <location>
        <begin position="298"/>
        <end position="324"/>
    </location>
</feature>
<dbReference type="EMBL" id="AYKW01000022">
    <property type="protein sequence ID" value="PIL29495.1"/>
    <property type="molecule type" value="Genomic_DNA"/>
</dbReference>
<organism evidence="2 3">
    <name type="scientific">Ganoderma sinense ZZ0214-1</name>
    <dbReference type="NCBI Taxonomy" id="1077348"/>
    <lineage>
        <taxon>Eukaryota</taxon>
        <taxon>Fungi</taxon>
        <taxon>Dikarya</taxon>
        <taxon>Basidiomycota</taxon>
        <taxon>Agaricomycotina</taxon>
        <taxon>Agaricomycetes</taxon>
        <taxon>Polyporales</taxon>
        <taxon>Polyporaceae</taxon>
        <taxon>Ganoderma</taxon>
    </lineage>
</organism>
<feature type="region of interest" description="Disordered" evidence="1">
    <location>
        <begin position="1"/>
        <end position="50"/>
    </location>
</feature>
<feature type="region of interest" description="Disordered" evidence="1">
    <location>
        <begin position="378"/>
        <end position="540"/>
    </location>
</feature>
<gene>
    <name evidence="2" type="ORF">GSI_08437</name>
</gene>
<evidence type="ECO:0000256" key="1">
    <source>
        <dbReference type="SAM" id="MobiDB-lite"/>
    </source>
</evidence>
<dbReference type="AlphaFoldDB" id="A0A2G8S6X0"/>
<feature type="compositionally biased region" description="Low complexity" evidence="1">
    <location>
        <begin position="382"/>
        <end position="411"/>
    </location>
</feature>
<comment type="caution">
    <text evidence="2">The sequence shown here is derived from an EMBL/GenBank/DDBJ whole genome shotgun (WGS) entry which is preliminary data.</text>
</comment>
<name>A0A2G8S6X0_9APHY</name>
<accession>A0A2G8S6X0</accession>
<proteinExistence type="predicted"/>
<feature type="region of interest" description="Disordered" evidence="1">
    <location>
        <begin position="63"/>
        <end position="147"/>
    </location>
</feature>
<keyword evidence="3" id="KW-1185">Reference proteome</keyword>
<evidence type="ECO:0000313" key="3">
    <source>
        <dbReference type="Proteomes" id="UP000230002"/>
    </source>
</evidence>
<protein>
    <submittedName>
        <fullName evidence="2">Uncharacterized protein</fullName>
    </submittedName>
</protein>
<feature type="compositionally biased region" description="Low complexity" evidence="1">
    <location>
        <begin position="90"/>
        <end position="102"/>
    </location>
</feature>
<evidence type="ECO:0000313" key="2">
    <source>
        <dbReference type="EMBL" id="PIL29495.1"/>
    </source>
</evidence>
<feature type="compositionally biased region" description="Pro residues" evidence="1">
    <location>
        <begin position="120"/>
        <end position="145"/>
    </location>
</feature>
<reference evidence="2 3" key="1">
    <citation type="journal article" date="2015" name="Sci. Rep.">
        <title>Chromosome-level genome map provides insights into diverse defense mechanisms in the medicinal fungus Ganoderma sinense.</title>
        <authorList>
            <person name="Zhu Y."/>
            <person name="Xu J."/>
            <person name="Sun C."/>
            <person name="Zhou S."/>
            <person name="Xu H."/>
            <person name="Nelson D.R."/>
            <person name="Qian J."/>
            <person name="Song J."/>
            <person name="Luo H."/>
            <person name="Xiang L."/>
            <person name="Li Y."/>
            <person name="Xu Z."/>
            <person name="Ji A."/>
            <person name="Wang L."/>
            <person name="Lu S."/>
            <person name="Hayward A."/>
            <person name="Sun W."/>
            <person name="Li X."/>
            <person name="Schwartz D.C."/>
            <person name="Wang Y."/>
            <person name="Chen S."/>
        </authorList>
    </citation>
    <scope>NUCLEOTIDE SEQUENCE [LARGE SCALE GENOMIC DNA]</scope>
    <source>
        <strain evidence="2 3">ZZ0214-1</strain>
    </source>
</reference>
<sequence>MSSSFNDPNDIPNGAPSRTAHRRPPLKRTHASHNVFPDLPPIQTACPPPADITTIALADDVASVAGSDPCDHGDLSKVDLSPTCPPSPPSSISSSSESSTSSLATPVEPDDWEQFHDGFAPPPNPTRPPVHSWPPTPNPNIPPHLHPQARDSYHGWSENSLFERKRFWYRRHRTWWDYDEHCRQLHNYLASTSASESSLDATTYYPPSPALLPSRLTPWSGPNGLSFDAERIATDALALPRVFRLQVHSPWAPVFPRFGDIEDLRDPFCEHLDRMFMNFPPYAISKLLYVEQMAAQEHHPRAPGQGHFPPTHPSPPASFDAPWSPASVYSDDGRGFGFPEVSAMATSSTTSLASPSPGLYGGLRWLDRWELLRQRLFPGPQSISPSSTTTSSSSASSLLPSAESDPALSSSPVHLHLPPRPGTPLPDDEQLDRATFLAPLASSRSDDEIGESAGRDGPLDLDACAAVDPGGPSPPPEVNVHAPAPLPERDTDSSLANDDDDAGLVVVRLPPSPSHPPRIYLTQPTSDAQDTRSPRRRSPRTLADELSAALGDAVQFSIVPPSAVAQVSSRSRFSFFAEETEFEYEYEYEEDATVSAFDVGAITVPIPVPAMVSTGLASVHVEAVPC</sequence>